<dbReference type="Pfam" id="PF00756">
    <property type="entry name" value="Esterase"/>
    <property type="match status" value="1"/>
</dbReference>
<evidence type="ECO:0000313" key="3">
    <source>
        <dbReference type="Proteomes" id="UP000095003"/>
    </source>
</evidence>
<evidence type="ECO:0000313" key="2">
    <source>
        <dbReference type="EMBL" id="ODM12311.1"/>
    </source>
</evidence>
<protein>
    <submittedName>
        <fullName evidence="2">Carbohydrate acetyl esterase/feruloyl esterase</fullName>
    </submittedName>
</protein>
<accession>A0A1E3AUW2</accession>
<dbReference type="InterPro" id="IPR000801">
    <property type="entry name" value="Esterase-like"/>
</dbReference>
<feature type="compositionally biased region" description="Low complexity" evidence="1">
    <location>
        <begin position="1"/>
        <end position="14"/>
    </location>
</feature>
<name>A0A1E3AUW2_9FIRM</name>
<evidence type="ECO:0000256" key="1">
    <source>
        <dbReference type="SAM" id="MobiDB-lite"/>
    </source>
</evidence>
<feature type="region of interest" description="Disordered" evidence="1">
    <location>
        <begin position="1"/>
        <end position="21"/>
    </location>
</feature>
<dbReference type="AlphaFoldDB" id="A0A1E3AUW2"/>
<dbReference type="PANTHER" id="PTHR48098">
    <property type="entry name" value="ENTEROCHELIN ESTERASE-RELATED"/>
    <property type="match status" value="1"/>
</dbReference>
<sequence>MPTTTTASSAPQSTDGQGHPVFMQPCTAVKLSDNGDILFKMKANEDASVTVSIGNNHNSQITIPMQNLHNGIFEASFSGCTLTGPQKLVFRVNGQETLNPFAPLWFHANSLSNYIELPDPETDTLIAPRKDIPHGAVTHEFYYSRTYQEFMSSTVYTPPGFKNGKEYPVLYLFHEVAENKTAWTDASRMNYLLDNLIADGKCEPLIVVENDCTVMLDYHDRPDWFENYSQLEHFLIQDCVPFIEDKYHTKTGKWSRAIAGIGLGAVQAGYIGMRNTDIFGNIGLFTAFWISAAFHAEGKEDPFYTAAEYIGRHPEVIKVFFRSEGDLDIHFKGIEAENNLLSELGIDKIPGYLFKVYHQTHNWGSYRRSLRDFVPLLFHE</sequence>
<dbReference type="Proteomes" id="UP000095003">
    <property type="component" value="Unassembled WGS sequence"/>
</dbReference>
<dbReference type="PANTHER" id="PTHR48098:SF1">
    <property type="entry name" value="DIACYLGLYCEROL ACYLTRANSFERASE_MYCOLYLTRANSFERASE AG85A"/>
    <property type="match status" value="1"/>
</dbReference>
<proteinExistence type="predicted"/>
<dbReference type="SUPFAM" id="SSF53474">
    <property type="entry name" value="alpha/beta-Hydrolases"/>
    <property type="match status" value="1"/>
</dbReference>
<dbReference type="InterPro" id="IPR029058">
    <property type="entry name" value="AB_hydrolase_fold"/>
</dbReference>
<dbReference type="Gene3D" id="3.40.50.1820">
    <property type="entry name" value="alpha/beta hydrolase"/>
    <property type="match status" value="1"/>
</dbReference>
<dbReference type="InterPro" id="IPR050583">
    <property type="entry name" value="Mycobacterial_A85_antigen"/>
</dbReference>
<dbReference type="GeneID" id="93303382"/>
<reference evidence="2 3" key="1">
    <citation type="submission" date="2016-07" db="EMBL/GenBank/DDBJ databases">
        <title>Characterization of isolates of Eisenbergiella tayi derived from blood cultures, using whole genome sequencing.</title>
        <authorList>
            <person name="Burdz T."/>
            <person name="Wiebe D."/>
            <person name="Huynh C."/>
            <person name="Bernard K."/>
        </authorList>
    </citation>
    <scope>NUCLEOTIDE SEQUENCE [LARGE SCALE GENOMIC DNA]</scope>
    <source>
        <strain evidence="2 3">NML 120489</strain>
    </source>
</reference>
<dbReference type="GO" id="GO:0016747">
    <property type="term" value="F:acyltransferase activity, transferring groups other than amino-acyl groups"/>
    <property type="evidence" value="ECO:0007669"/>
    <property type="project" value="TreeGrafter"/>
</dbReference>
<organism evidence="2 3">
    <name type="scientific">Eisenbergiella tayi</name>
    <dbReference type="NCBI Taxonomy" id="1432052"/>
    <lineage>
        <taxon>Bacteria</taxon>
        <taxon>Bacillati</taxon>
        <taxon>Bacillota</taxon>
        <taxon>Clostridia</taxon>
        <taxon>Lachnospirales</taxon>
        <taxon>Lachnospiraceae</taxon>
        <taxon>Eisenbergiella</taxon>
    </lineage>
</organism>
<dbReference type="EMBL" id="MCGI01000001">
    <property type="protein sequence ID" value="ODM12311.1"/>
    <property type="molecule type" value="Genomic_DNA"/>
</dbReference>
<comment type="caution">
    <text evidence="2">The sequence shown here is derived from an EMBL/GenBank/DDBJ whole genome shotgun (WGS) entry which is preliminary data.</text>
</comment>
<dbReference type="RefSeq" id="WP_069155343.1">
    <property type="nucleotide sequence ID" value="NZ_DBFYTC010000254.1"/>
</dbReference>
<gene>
    <name evidence="2" type="primary">axe1-6A_1</name>
    <name evidence="2" type="ORF">BEH84_00018</name>
</gene>